<dbReference type="Pfam" id="PF25487">
    <property type="entry name" value="ETR1_N"/>
    <property type="match status" value="1"/>
</dbReference>
<evidence type="ECO:0000256" key="12">
    <source>
        <dbReference type="ARBA" id="ARBA00022840"/>
    </source>
</evidence>
<evidence type="ECO:0000256" key="18">
    <source>
        <dbReference type="SAM" id="Phobius"/>
    </source>
</evidence>
<feature type="transmembrane region" description="Helical" evidence="18">
    <location>
        <begin position="64"/>
        <end position="84"/>
    </location>
</feature>
<evidence type="ECO:0000256" key="15">
    <source>
        <dbReference type="ARBA" id="ARBA00023136"/>
    </source>
</evidence>
<dbReference type="EMBL" id="ANNX02000051">
    <property type="protein sequence ID" value="KYC35664.1"/>
    <property type="molecule type" value="Genomic_DNA"/>
</dbReference>
<keyword evidence="4" id="KW-1003">Cell membrane</keyword>
<dbReference type="Gene3D" id="3.30.450.20">
    <property type="entry name" value="PAS domain"/>
    <property type="match status" value="2"/>
</dbReference>
<evidence type="ECO:0000259" key="20">
    <source>
        <dbReference type="PROSITE" id="PS50110"/>
    </source>
</evidence>
<dbReference type="GO" id="GO:0000155">
    <property type="term" value="F:phosphorelay sensor kinase activity"/>
    <property type="evidence" value="ECO:0007669"/>
    <property type="project" value="InterPro"/>
</dbReference>
<evidence type="ECO:0000256" key="2">
    <source>
        <dbReference type="ARBA" id="ARBA00004429"/>
    </source>
</evidence>
<dbReference type="Gene3D" id="2.10.70.100">
    <property type="match status" value="1"/>
</dbReference>
<keyword evidence="14" id="KW-0902">Two-component regulatory system</keyword>
<feature type="domain" description="PAS" evidence="21">
    <location>
        <begin position="284"/>
        <end position="356"/>
    </location>
</feature>
<dbReference type="InterPro" id="IPR001789">
    <property type="entry name" value="Sig_transdc_resp-reg_receiver"/>
</dbReference>
<dbReference type="CDD" id="cd00130">
    <property type="entry name" value="PAS"/>
    <property type="match status" value="2"/>
</dbReference>
<evidence type="ECO:0000259" key="21">
    <source>
        <dbReference type="PROSITE" id="PS50112"/>
    </source>
</evidence>
<dbReference type="SMART" id="SM00448">
    <property type="entry name" value="REC"/>
    <property type="match status" value="1"/>
</dbReference>
<keyword evidence="10" id="KW-0547">Nucleotide-binding</keyword>
<evidence type="ECO:0000259" key="22">
    <source>
        <dbReference type="PROSITE" id="PS50113"/>
    </source>
</evidence>
<dbReference type="CDD" id="cd00082">
    <property type="entry name" value="HisKA"/>
    <property type="match status" value="1"/>
</dbReference>
<dbReference type="InterPro" id="IPR004358">
    <property type="entry name" value="Sig_transdc_His_kin-like_C"/>
</dbReference>
<dbReference type="InterPro" id="IPR001610">
    <property type="entry name" value="PAC"/>
</dbReference>
<evidence type="ECO:0000313" key="23">
    <source>
        <dbReference type="EMBL" id="KYC35664.1"/>
    </source>
</evidence>
<dbReference type="Pfam" id="PF00072">
    <property type="entry name" value="Response_reg"/>
    <property type="match status" value="1"/>
</dbReference>
<dbReference type="SMART" id="SM00091">
    <property type="entry name" value="PAS"/>
    <property type="match status" value="2"/>
</dbReference>
<dbReference type="SMART" id="SM00086">
    <property type="entry name" value="PAC"/>
    <property type="match status" value="2"/>
</dbReference>
<keyword evidence="15 18" id="KW-0472">Membrane</keyword>
<dbReference type="FunFam" id="2.10.70.100:FF:000001">
    <property type="entry name" value="Sensory transduction histidine kinase"/>
    <property type="match status" value="1"/>
</dbReference>
<comment type="caution">
    <text evidence="23">The sequence shown here is derived from an EMBL/GenBank/DDBJ whole genome shotgun (WGS) entry which is preliminary data.</text>
</comment>
<feature type="coiled-coil region" evidence="17">
    <location>
        <begin position="128"/>
        <end position="169"/>
    </location>
</feature>
<dbReference type="Gene3D" id="3.40.50.2300">
    <property type="match status" value="1"/>
</dbReference>
<dbReference type="Pfam" id="PF13426">
    <property type="entry name" value="PAS_9"/>
    <property type="match status" value="1"/>
</dbReference>
<dbReference type="Pfam" id="PF02518">
    <property type="entry name" value="HATPase_c"/>
    <property type="match status" value="1"/>
</dbReference>
<dbReference type="Pfam" id="PF00512">
    <property type="entry name" value="HisKA"/>
    <property type="match status" value="1"/>
</dbReference>
<evidence type="ECO:0000256" key="5">
    <source>
        <dbReference type="ARBA" id="ARBA00022519"/>
    </source>
</evidence>
<dbReference type="InterPro" id="IPR036890">
    <property type="entry name" value="HATPase_C_sf"/>
</dbReference>
<keyword evidence="5" id="KW-0997">Cell inner membrane</keyword>
<evidence type="ECO:0000256" key="17">
    <source>
        <dbReference type="SAM" id="Coils"/>
    </source>
</evidence>
<dbReference type="InterPro" id="IPR035965">
    <property type="entry name" value="PAS-like_dom_sf"/>
</dbReference>
<sequence length="787" mass="88272">MLEFLKNLLTSGQFIPHGHCYLWQPALVWLHIISDSLIALAYYSIPIALVYFVRKRQDLPFNWIFVLFGAFIIACGTTHIMEIWTIWRPMYWLSGLIKAITAVVSLYTALALVPLVPKALALPSPAQLETVNRELQQQMTERLQAEAALQKANEELLQKSQERLELAQKIGKIGTFEWNIQTNETIWTEELEVLYGQAPGAFSGKYNFWAQAVYPDDLARVEQEIQRAINEGLDLDTEYRIRWHDGEEHWIAVKGQVFHDRNNKPLRMIGVNMDITERKRAEQKIREQAALLNITKDAILVRSLNEHKILFWNKGAEDLYGWTAEEALSKNANTLLYDDKTVLNLESAKETVILKGSWQGELHQRAQNKREIIVSSRWTLMNDWFKQPVSILVVNTDITEAKKLEAQSLRTQRLESIGTLASGIAHDLNNVLTPIIASAQLILHTKLPEEKKQKLLTTVELSAKRGAALVKQVLQFARGIESQSTMVQIKDLLEEFQQVAFETFPKSIEICVKMASNLGVVLGDVTQLQQVFLNLCVNARDAMVNGGVLSISAENIFVDENFVRMNPEAKVGSYIVVTVTDTGVGIPSEIMDRIFEPFFTTKEHGKGTGLGLATVFGITKNHGGFIKVYSEVGRGTQFKVYLPALEGSISYVAEDSEMIAGNGELILFVDDEQAIREISKSLLQAHNYKVLTGCDGIEAIALYVQHQQEINAVVMDIMMPSLGGIDTMRALQTINPSVKIIAISGLESNQNIADNPEITCVKAFLPKPYTMPALLKSLHSVLNVNNS</sequence>
<dbReference type="CDD" id="cd00156">
    <property type="entry name" value="REC"/>
    <property type="match status" value="1"/>
</dbReference>
<evidence type="ECO:0000256" key="1">
    <source>
        <dbReference type="ARBA" id="ARBA00000085"/>
    </source>
</evidence>
<keyword evidence="8 18" id="KW-0812">Transmembrane</keyword>
<dbReference type="InterPro" id="IPR005467">
    <property type="entry name" value="His_kinase_dom"/>
</dbReference>
<keyword evidence="6 16" id="KW-0597">Phosphoprotein</keyword>
<dbReference type="PANTHER" id="PTHR43065:SF46">
    <property type="entry name" value="C4-DICARBOXYLATE TRANSPORT SENSOR PROTEIN DCTB"/>
    <property type="match status" value="1"/>
</dbReference>
<dbReference type="InterPro" id="IPR058544">
    <property type="entry name" value="ETR1_N"/>
</dbReference>
<evidence type="ECO:0000256" key="10">
    <source>
        <dbReference type="ARBA" id="ARBA00022741"/>
    </source>
</evidence>
<evidence type="ECO:0000256" key="9">
    <source>
        <dbReference type="ARBA" id="ARBA00022737"/>
    </source>
</evidence>
<dbReference type="GO" id="GO:0005886">
    <property type="term" value="C:plasma membrane"/>
    <property type="evidence" value="ECO:0007669"/>
    <property type="project" value="UniProtKB-SubCell"/>
</dbReference>
<evidence type="ECO:0000313" key="24">
    <source>
        <dbReference type="Proteomes" id="UP000076925"/>
    </source>
</evidence>
<evidence type="ECO:0000259" key="19">
    <source>
        <dbReference type="PROSITE" id="PS50109"/>
    </source>
</evidence>
<evidence type="ECO:0000256" key="16">
    <source>
        <dbReference type="PROSITE-ProRule" id="PRU00169"/>
    </source>
</evidence>
<comment type="catalytic activity">
    <reaction evidence="1">
        <text>ATP + protein L-histidine = ADP + protein N-phospho-L-histidine.</text>
        <dbReference type="EC" id="2.7.13.3"/>
    </reaction>
</comment>
<organism evidence="23 24">
    <name type="scientific">Scytonema hofmannii PCC 7110</name>
    <dbReference type="NCBI Taxonomy" id="128403"/>
    <lineage>
        <taxon>Bacteria</taxon>
        <taxon>Bacillati</taxon>
        <taxon>Cyanobacteriota</taxon>
        <taxon>Cyanophyceae</taxon>
        <taxon>Nostocales</taxon>
        <taxon>Scytonemataceae</taxon>
        <taxon>Scytonema</taxon>
    </lineage>
</organism>
<gene>
    <name evidence="23" type="ORF">WA1_07575</name>
</gene>
<keyword evidence="11 23" id="KW-0418">Kinase</keyword>
<dbReference type="InterPro" id="IPR036097">
    <property type="entry name" value="HisK_dim/P_sf"/>
</dbReference>
<feature type="domain" description="Response regulatory" evidence="20">
    <location>
        <begin position="665"/>
        <end position="782"/>
    </location>
</feature>
<comment type="subcellular location">
    <subcellularLocation>
        <location evidence="2">Cell inner membrane</location>
        <topology evidence="2">Multi-pass membrane protein</topology>
    </subcellularLocation>
</comment>
<dbReference type="SMART" id="SM00388">
    <property type="entry name" value="HisKA"/>
    <property type="match status" value="1"/>
</dbReference>
<feature type="domain" description="Histidine kinase" evidence="19">
    <location>
        <begin position="423"/>
        <end position="646"/>
    </location>
</feature>
<dbReference type="SUPFAM" id="SSF47384">
    <property type="entry name" value="Homodimeric domain of signal transducing histidine kinase"/>
    <property type="match status" value="1"/>
</dbReference>
<dbReference type="PROSITE" id="PS50109">
    <property type="entry name" value="HIS_KIN"/>
    <property type="match status" value="1"/>
</dbReference>
<dbReference type="SMART" id="SM00387">
    <property type="entry name" value="HATPase_c"/>
    <property type="match status" value="1"/>
</dbReference>
<keyword evidence="13 18" id="KW-1133">Transmembrane helix</keyword>
<dbReference type="Proteomes" id="UP000076925">
    <property type="component" value="Unassembled WGS sequence"/>
</dbReference>
<evidence type="ECO:0000256" key="4">
    <source>
        <dbReference type="ARBA" id="ARBA00022475"/>
    </source>
</evidence>
<dbReference type="Gene3D" id="1.10.287.130">
    <property type="match status" value="1"/>
</dbReference>
<evidence type="ECO:0000256" key="14">
    <source>
        <dbReference type="ARBA" id="ARBA00023012"/>
    </source>
</evidence>
<name>A0A139WT86_9CYAN</name>
<dbReference type="PROSITE" id="PS50112">
    <property type="entry name" value="PAS"/>
    <property type="match status" value="2"/>
</dbReference>
<dbReference type="AlphaFoldDB" id="A0A139WT86"/>
<dbReference type="InterPro" id="IPR011006">
    <property type="entry name" value="CheY-like_superfamily"/>
</dbReference>
<proteinExistence type="predicted"/>
<evidence type="ECO:0000256" key="8">
    <source>
        <dbReference type="ARBA" id="ARBA00022692"/>
    </source>
</evidence>
<dbReference type="SUPFAM" id="SSF52172">
    <property type="entry name" value="CheY-like"/>
    <property type="match status" value="1"/>
</dbReference>
<dbReference type="EC" id="2.7.13.3" evidence="3"/>
<reference evidence="23 24" key="1">
    <citation type="journal article" date="2013" name="Genome Biol. Evol.">
        <title>Genomes of Stigonematalean cyanobacteria (subsection V) and the evolution of oxygenic photosynthesis from prokaryotes to plastids.</title>
        <authorList>
            <person name="Dagan T."/>
            <person name="Roettger M."/>
            <person name="Stucken K."/>
            <person name="Landan G."/>
            <person name="Koch R."/>
            <person name="Major P."/>
            <person name="Gould S.B."/>
            <person name="Goremykin V.V."/>
            <person name="Rippka R."/>
            <person name="Tandeau de Marsac N."/>
            <person name="Gugger M."/>
            <person name="Lockhart P.J."/>
            <person name="Allen J.F."/>
            <person name="Brune I."/>
            <person name="Maus I."/>
            <person name="Puhler A."/>
            <person name="Martin W.F."/>
        </authorList>
    </citation>
    <scope>NUCLEOTIDE SEQUENCE [LARGE SCALE GENOMIC DNA]</scope>
    <source>
        <strain evidence="23 24">PCC 7110</strain>
    </source>
</reference>
<dbReference type="STRING" id="128403.WA1_07575"/>
<dbReference type="SUPFAM" id="SSF55785">
    <property type="entry name" value="PYP-like sensor domain (PAS domain)"/>
    <property type="match status" value="2"/>
</dbReference>
<keyword evidence="24" id="KW-1185">Reference proteome</keyword>
<dbReference type="PROSITE" id="PS50113">
    <property type="entry name" value="PAC"/>
    <property type="match status" value="1"/>
</dbReference>
<evidence type="ECO:0000256" key="3">
    <source>
        <dbReference type="ARBA" id="ARBA00012438"/>
    </source>
</evidence>
<dbReference type="InterPro" id="IPR000700">
    <property type="entry name" value="PAS-assoc_C"/>
</dbReference>
<dbReference type="NCBIfam" id="TIGR00229">
    <property type="entry name" value="sensory_box"/>
    <property type="match status" value="2"/>
</dbReference>
<dbReference type="OrthoDB" id="9808408at2"/>
<dbReference type="Gene3D" id="3.30.565.10">
    <property type="entry name" value="Histidine kinase-like ATPase, C-terminal domain"/>
    <property type="match status" value="1"/>
</dbReference>
<keyword evidence="17" id="KW-0175">Coiled coil</keyword>
<feature type="domain" description="PAC" evidence="22">
    <location>
        <begin position="235"/>
        <end position="287"/>
    </location>
</feature>
<keyword evidence="7" id="KW-0808">Transferase</keyword>
<dbReference type="InterPro" id="IPR003661">
    <property type="entry name" value="HisK_dim/P_dom"/>
</dbReference>
<dbReference type="InterPro" id="IPR000014">
    <property type="entry name" value="PAS"/>
</dbReference>
<protein>
    <recommendedName>
        <fullName evidence="3">histidine kinase</fullName>
        <ecNumber evidence="3">2.7.13.3</ecNumber>
    </recommendedName>
</protein>
<dbReference type="PANTHER" id="PTHR43065">
    <property type="entry name" value="SENSOR HISTIDINE KINASE"/>
    <property type="match status" value="1"/>
</dbReference>
<dbReference type="InterPro" id="IPR003594">
    <property type="entry name" value="HATPase_dom"/>
</dbReference>
<dbReference type="SUPFAM" id="SSF55874">
    <property type="entry name" value="ATPase domain of HSP90 chaperone/DNA topoisomerase II/histidine kinase"/>
    <property type="match status" value="1"/>
</dbReference>
<dbReference type="GO" id="GO:0005524">
    <property type="term" value="F:ATP binding"/>
    <property type="evidence" value="ECO:0007669"/>
    <property type="project" value="UniProtKB-KW"/>
</dbReference>
<keyword evidence="12" id="KW-0067">ATP-binding</keyword>
<evidence type="ECO:0000256" key="11">
    <source>
        <dbReference type="ARBA" id="ARBA00022777"/>
    </source>
</evidence>
<feature type="modified residue" description="4-aspartylphosphate" evidence="16">
    <location>
        <position position="716"/>
    </location>
</feature>
<keyword evidence="9" id="KW-0677">Repeat</keyword>
<feature type="transmembrane region" description="Helical" evidence="18">
    <location>
        <begin position="28"/>
        <end position="52"/>
    </location>
</feature>
<feature type="domain" description="PAS" evidence="21">
    <location>
        <begin position="187"/>
        <end position="232"/>
    </location>
</feature>
<evidence type="ECO:0000256" key="7">
    <source>
        <dbReference type="ARBA" id="ARBA00022679"/>
    </source>
</evidence>
<evidence type="ECO:0000256" key="13">
    <source>
        <dbReference type="ARBA" id="ARBA00022989"/>
    </source>
</evidence>
<dbReference type="Pfam" id="PF08447">
    <property type="entry name" value="PAS_3"/>
    <property type="match status" value="1"/>
</dbReference>
<dbReference type="PRINTS" id="PR00344">
    <property type="entry name" value="BCTRLSENSOR"/>
</dbReference>
<dbReference type="PROSITE" id="PS50110">
    <property type="entry name" value="RESPONSE_REGULATORY"/>
    <property type="match status" value="1"/>
</dbReference>
<accession>A0A139WT86</accession>
<dbReference type="InterPro" id="IPR013655">
    <property type="entry name" value="PAS_fold_3"/>
</dbReference>
<evidence type="ECO:0000256" key="6">
    <source>
        <dbReference type="ARBA" id="ARBA00022553"/>
    </source>
</evidence>